<protein>
    <recommendedName>
        <fullName evidence="5">PknH-like extracellular domain-containing protein</fullName>
    </recommendedName>
</protein>
<evidence type="ECO:0008006" key="5">
    <source>
        <dbReference type="Google" id="ProtNLM"/>
    </source>
</evidence>
<dbReference type="RefSeq" id="WP_091621895.1">
    <property type="nucleotide sequence ID" value="NZ_FOEF01000013.1"/>
</dbReference>
<sequence>MGFTAKKAIRLAMIGGAIAATAALSACSGNAAGNSSPVKNAADAAAQHSPQGAATGGSGGSANAKGGDFTDANGNVNCSKLSGKHVSPPGGPQLDLFADTATTGSNPGCDTAFNVITEYYKEIPTKGEGPGKRVLDIFGDWTCAGQADAANPDGTVCGKGATDYMIETRPAGQDGAAAPAPQQRRFPNTTQKVQFTGFDTSVNMATFQLVSLQPGGPDGGHYDRVDEKTYRLPLAGGAIVWSAATLCQNDNQVTIDDKGLGNFRCDADQLRQTLLGGAASPALAQILVSGDDQIAEVKEIYHP</sequence>
<dbReference type="Proteomes" id="UP000198582">
    <property type="component" value="Unassembled WGS sequence"/>
</dbReference>
<proteinExistence type="predicted"/>
<dbReference type="OrthoDB" id="3606402at2"/>
<gene>
    <name evidence="3" type="ORF">SAMN04489732_113277</name>
</gene>
<evidence type="ECO:0000256" key="1">
    <source>
        <dbReference type="SAM" id="MobiDB-lite"/>
    </source>
</evidence>
<name>A0A1H8YD06_9PSEU</name>
<keyword evidence="2" id="KW-0732">Signal</keyword>
<dbReference type="AlphaFoldDB" id="A0A1H8YD06"/>
<keyword evidence="4" id="KW-1185">Reference proteome</keyword>
<feature type="signal peptide" evidence="2">
    <location>
        <begin position="1"/>
        <end position="31"/>
    </location>
</feature>
<reference evidence="4" key="1">
    <citation type="submission" date="2016-10" db="EMBL/GenBank/DDBJ databases">
        <authorList>
            <person name="Varghese N."/>
            <person name="Submissions S."/>
        </authorList>
    </citation>
    <scope>NUCLEOTIDE SEQUENCE [LARGE SCALE GENOMIC DNA]</scope>
    <source>
        <strain evidence="4">DSM 44993</strain>
    </source>
</reference>
<feature type="chain" id="PRO_5011617227" description="PknH-like extracellular domain-containing protein" evidence="2">
    <location>
        <begin position="32"/>
        <end position="303"/>
    </location>
</feature>
<evidence type="ECO:0000256" key="2">
    <source>
        <dbReference type="SAM" id="SignalP"/>
    </source>
</evidence>
<dbReference type="PROSITE" id="PS51257">
    <property type="entry name" value="PROKAR_LIPOPROTEIN"/>
    <property type="match status" value="1"/>
</dbReference>
<evidence type="ECO:0000313" key="3">
    <source>
        <dbReference type="EMBL" id="SEP49962.1"/>
    </source>
</evidence>
<dbReference type="EMBL" id="FOEF01000013">
    <property type="protein sequence ID" value="SEP49962.1"/>
    <property type="molecule type" value="Genomic_DNA"/>
</dbReference>
<feature type="region of interest" description="Disordered" evidence="1">
    <location>
        <begin position="37"/>
        <end position="66"/>
    </location>
</feature>
<evidence type="ECO:0000313" key="4">
    <source>
        <dbReference type="Proteomes" id="UP000198582"/>
    </source>
</evidence>
<accession>A0A1H8YD06</accession>
<organism evidence="3 4">
    <name type="scientific">Amycolatopsis saalfeldensis</name>
    <dbReference type="NCBI Taxonomy" id="394193"/>
    <lineage>
        <taxon>Bacteria</taxon>
        <taxon>Bacillati</taxon>
        <taxon>Actinomycetota</taxon>
        <taxon>Actinomycetes</taxon>
        <taxon>Pseudonocardiales</taxon>
        <taxon>Pseudonocardiaceae</taxon>
        <taxon>Amycolatopsis</taxon>
    </lineage>
</organism>